<evidence type="ECO:0000256" key="12">
    <source>
        <dbReference type="ARBA" id="ARBA00022833"/>
    </source>
</evidence>
<dbReference type="PROSITE" id="PS50089">
    <property type="entry name" value="ZF_RING_2"/>
    <property type="match status" value="1"/>
</dbReference>
<dbReference type="Pfam" id="PF21361">
    <property type="entry name" value="Sina_ZnF"/>
    <property type="match status" value="1"/>
</dbReference>
<dbReference type="FunFam" id="2.60.210.10:FF:000002">
    <property type="entry name" value="E3 ubiquitin-protein ligase"/>
    <property type="match status" value="1"/>
</dbReference>
<dbReference type="GeneID" id="102522907"/>
<name>A0A8B8TIT5_CAMFR</name>
<gene>
    <name evidence="20" type="primary">SIAH1</name>
</gene>
<dbReference type="Pfam" id="PF21362">
    <property type="entry name" value="Sina_RING"/>
    <property type="match status" value="1"/>
</dbReference>
<dbReference type="GO" id="GO:0061630">
    <property type="term" value="F:ubiquitin protein ligase activity"/>
    <property type="evidence" value="ECO:0007669"/>
    <property type="project" value="UniProtKB-EC"/>
</dbReference>
<feature type="compositionally biased region" description="Basic residues" evidence="16">
    <location>
        <begin position="52"/>
        <end position="68"/>
    </location>
</feature>
<dbReference type="GO" id="GO:0016567">
    <property type="term" value="P:protein ubiquitination"/>
    <property type="evidence" value="ECO:0007669"/>
    <property type="project" value="UniProtKB-UniPathway"/>
</dbReference>
<evidence type="ECO:0000259" key="17">
    <source>
        <dbReference type="PROSITE" id="PS50089"/>
    </source>
</evidence>
<dbReference type="Proteomes" id="UP000694856">
    <property type="component" value="Chromosome 9"/>
</dbReference>
<keyword evidence="11 15" id="KW-0833">Ubl conjugation pathway</keyword>
<dbReference type="RefSeq" id="XP_032342149.1">
    <property type="nucleotide sequence ID" value="XM_032486258.1"/>
</dbReference>
<dbReference type="GO" id="GO:0043161">
    <property type="term" value="P:proteasome-mediated ubiquitin-dependent protein catabolic process"/>
    <property type="evidence" value="ECO:0007669"/>
    <property type="project" value="TreeGrafter"/>
</dbReference>
<dbReference type="Pfam" id="PF03145">
    <property type="entry name" value="Sina_TRAF"/>
    <property type="match status" value="1"/>
</dbReference>
<evidence type="ECO:0000256" key="1">
    <source>
        <dbReference type="ARBA" id="ARBA00000900"/>
    </source>
</evidence>
<evidence type="ECO:0000256" key="13">
    <source>
        <dbReference type="ARBA" id="ARBA00023242"/>
    </source>
</evidence>
<comment type="subcellular location">
    <subcellularLocation>
        <location evidence="3">Cytoplasm</location>
    </subcellularLocation>
    <subcellularLocation>
        <location evidence="2">Nucleus</location>
    </subcellularLocation>
</comment>
<dbReference type="Gene3D" id="3.30.40.10">
    <property type="entry name" value="Zinc/RING finger domain, C3HC4 (zinc finger)"/>
    <property type="match status" value="2"/>
</dbReference>
<evidence type="ECO:0000256" key="11">
    <source>
        <dbReference type="ARBA" id="ARBA00022786"/>
    </source>
</evidence>
<evidence type="ECO:0000256" key="9">
    <source>
        <dbReference type="ARBA" id="ARBA00022723"/>
    </source>
</evidence>
<evidence type="ECO:0000256" key="4">
    <source>
        <dbReference type="ARBA" id="ARBA00004906"/>
    </source>
</evidence>
<comment type="catalytic activity">
    <reaction evidence="1 15">
        <text>S-ubiquitinyl-[E2 ubiquitin-conjugating enzyme]-L-cysteine + [acceptor protein]-L-lysine = [E2 ubiquitin-conjugating enzyme]-L-cysteine + N(6)-ubiquitinyl-[acceptor protein]-L-lysine.</text>
        <dbReference type="EC" id="2.3.2.27"/>
    </reaction>
</comment>
<dbReference type="Gene3D" id="2.60.210.10">
    <property type="entry name" value="Apoptosis, Tumor Necrosis Factor Receptor Associated Protein 2, Chain A"/>
    <property type="match status" value="1"/>
</dbReference>
<keyword evidence="8" id="KW-0808">Transferase</keyword>
<comment type="pathway">
    <text evidence="4 15">Protein modification; protein ubiquitination.</text>
</comment>
<feature type="domain" description="SIAH-type" evidence="18">
    <location>
        <begin position="222"/>
        <end position="282"/>
    </location>
</feature>
<dbReference type="CDD" id="cd03829">
    <property type="entry name" value="Sina"/>
    <property type="match status" value="1"/>
</dbReference>
<dbReference type="InterPro" id="IPR049548">
    <property type="entry name" value="Sina-like_RING"/>
</dbReference>
<reference evidence="20" key="1">
    <citation type="submission" date="2025-08" db="UniProtKB">
        <authorList>
            <consortium name="RefSeq"/>
        </authorList>
    </citation>
    <scope>IDENTIFICATION</scope>
    <source>
        <tissue evidence="20">Ear skin</tissue>
    </source>
</reference>
<dbReference type="GO" id="GO:0005634">
    <property type="term" value="C:nucleus"/>
    <property type="evidence" value="ECO:0007669"/>
    <property type="project" value="UniProtKB-SubCell"/>
</dbReference>
<keyword evidence="19" id="KW-1185">Reference proteome</keyword>
<dbReference type="AlphaFoldDB" id="A0A8B8TIT5"/>
<dbReference type="GO" id="GO:0031624">
    <property type="term" value="F:ubiquitin conjugating enzyme binding"/>
    <property type="evidence" value="ECO:0007669"/>
    <property type="project" value="TreeGrafter"/>
</dbReference>
<feature type="compositionally biased region" description="Gly residues" evidence="16">
    <location>
        <begin position="96"/>
        <end position="107"/>
    </location>
</feature>
<feature type="compositionally biased region" description="Low complexity" evidence="16">
    <location>
        <begin position="76"/>
        <end position="86"/>
    </location>
</feature>
<dbReference type="InterPro" id="IPR008974">
    <property type="entry name" value="TRAF-like"/>
</dbReference>
<dbReference type="FunFam" id="3.30.160.60:FF:000665">
    <property type="entry name" value="E3 ubiquitin-protein ligase"/>
    <property type="match status" value="1"/>
</dbReference>
<accession>A0A8B8TIT5</accession>
<dbReference type="EC" id="2.3.2.27" evidence="15"/>
<dbReference type="InterPro" id="IPR004162">
    <property type="entry name" value="SINA-like_animal"/>
</dbReference>
<keyword evidence="10 14" id="KW-0863">Zinc-finger</keyword>
<keyword evidence="13" id="KW-0539">Nucleus</keyword>
<dbReference type="InterPro" id="IPR013010">
    <property type="entry name" value="Znf_SIAH"/>
</dbReference>
<feature type="compositionally biased region" description="Polar residues" evidence="16">
    <location>
        <begin position="128"/>
        <end position="154"/>
    </location>
</feature>
<dbReference type="PANTHER" id="PTHR45877:SF7">
    <property type="entry name" value="E3 UBIQUITIN-PROTEIN LIGASE SIAH1"/>
    <property type="match status" value="1"/>
</dbReference>
<feature type="compositionally biased region" description="Low complexity" evidence="16">
    <location>
        <begin position="27"/>
        <end position="36"/>
    </location>
</feature>
<evidence type="ECO:0000256" key="7">
    <source>
        <dbReference type="ARBA" id="ARBA00022553"/>
    </source>
</evidence>
<comment type="domain">
    <text evidence="15">The SBD domain (substrate-binding domain) mediates the interaction with substrate proteins. It is related to the TRAF family.</text>
</comment>
<dbReference type="GO" id="GO:0005737">
    <property type="term" value="C:cytoplasm"/>
    <property type="evidence" value="ECO:0007669"/>
    <property type="project" value="UniProtKB-SubCell"/>
</dbReference>
<dbReference type="InterPro" id="IPR001841">
    <property type="entry name" value="Znf_RING"/>
</dbReference>
<dbReference type="UniPathway" id="UPA00143"/>
<dbReference type="CDD" id="cd16751">
    <property type="entry name" value="RING-HC_SIAH1"/>
    <property type="match status" value="1"/>
</dbReference>
<evidence type="ECO:0000256" key="16">
    <source>
        <dbReference type="SAM" id="MobiDB-lite"/>
    </source>
</evidence>
<evidence type="ECO:0000256" key="10">
    <source>
        <dbReference type="ARBA" id="ARBA00022771"/>
    </source>
</evidence>
<keyword evidence="9 15" id="KW-0479">Metal-binding</keyword>
<keyword evidence="7" id="KW-0597">Phosphoprotein</keyword>
<dbReference type="CTD" id="6477"/>
<dbReference type="PROSITE" id="PS51081">
    <property type="entry name" value="ZF_SIAH"/>
    <property type="match status" value="1"/>
</dbReference>
<evidence type="ECO:0000256" key="3">
    <source>
        <dbReference type="ARBA" id="ARBA00004496"/>
    </source>
</evidence>
<evidence type="ECO:0000259" key="18">
    <source>
        <dbReference type="PROSITE" id="PS51081"/>
    </source>
</evidence>
<evidence type="ECO:0000256" key="5">
    <source>
        <dbReference type="ARBA" id="ARBA00009119"/>
    </source>
</evidence>
<evidence type="ECO:0000256" key="15">
    <source>
        <dbReference type="RuleBase" id="RU201113"/>
    </source>
</evidence>
<dbReference type="InterPro" id="IPR018121">
    <property type="entry name" value="7-in-absentia-prot_TRAF-dom"/>
</dbReference>
<keyword evidence="12 15" id="KW-0862">Zinc</keyword>
<protein>
    <recommendedName>
        <fullName evidence="15">E3 ubiquitin-protein ligase</fullName>
        <ecNumber evidence="15">2.3.2.27</ecNumber>
    </recommendedName>
</protein>
<evidence type="ECO:0000256" key="2">
    <source>
        <dbReference type="ARBA" id="ARBA00004123"/>
    </source>
</evidence>
<dbReference type="FunFam" id="3.30.40.10:FF:000063">
    <property type="entry name" value="E3 ubiquitin-protein ligase"/>
    <property type="match status" value="1"/>
</dbReference>
<evidence type="ECO:0000313" key="20">
    <source>
        <dbReference type="RefSeq" id="XP_032342149.1"/>
    </source>
</evidence>
<evidence type="ECO:0000256" key="14">
    <source>
        <dbReference type="PROSITE-ProRule" id="PRU00455"/>
    </source>
</evidence>
<evidence type="ECO:0000256" key="8">
    <source>
        <dbReference type="ARBA" id="ARBA00022679"/>
    </source>
</evidence>
<evidence type="ECO:0000256" key="6">
    <source>
        <dbReference type="ARBA" id="ARBA00022490"/>
    </source>
</evidence>
<keyword evidence="6" id="KW-0963">Cytoplasm</keyword>
<dbReference type="SUPFAM" id="SSF49599">
    <property type="entry name" value="TRAF domain-like"/>
    <property type="match status" value="1"/>
</dbReference>
<comment type="similarity">
    <text evidence="5 15">Belongs to the SINA (Seven in absentia) family.</text>
</comment>
<comment type="function">
    <text evidence="15">E3 ubiquitin-protein ligase that mediates ubiquitination and subsequent proteasomal degradation of target proteins. E3 ubiquitin ligases accept ubiquitin from an E2 ubiquitin-conjugating enzyme in the form of a thioester and then directly transfers the ubiquitin to targeted substrates.</text>
</comment>
<comment type="domain">
    <text evidence="15">The RING-type zinc finger domain is essential for ubiquitin ligase activity.</text>
</comment>
<proteinExistence type="inferred from homology"/>
<dbReference type="FunFam" id="3.30.40.10:FF:000050">
    <property type="entry name" value="E3 ubiquitin-protein ligase"/>
    <property type="match status" value="1"/>
</dbReference>
<dbReference type="SUPFAM" id="SSF57850">
    <property type="entry name" value="RING/U-box"/>
    <property type="match status" value="1"/>
</dbReference>
<dbReference type="PANTHER" id="PTHR45877">
    <property type="entry name" value="E3 UBIQUITIN-PROTEIN LIGASE SIAH2"/>
    <property type="match status" value="1"/>
</dbReference>
<feature type="region of interest" description="Disordered" evidence="16">
    <location>
        <begin position="1"/>
        <end position="154"/>
    </location>
</feature>
<dbReference type="GO" id="GO:0008270">
    <property type="term" value="F:zinc ion binding"/>
    <property type="evidence" value="ECO:0007669"/>
    <property type="project" value="UniProtKB-KW"/>
</dbReference>
<organism evidence="19 20">
    <name type="scientific">Camelus ferus</name>
    <name type="common">Wild bactrian camel</name>
    <name type="synonym">Camelus bactrianus ferus</name>
    <dbReference type="NCBI Taxonomy" id="419612"/>
    <lineage>
        <taxon>Eukaryota</taxon>
        <taxon>Metazoa</taxon>
        <taxon>Chordata</taxon>
        <taxon>Craniata</taxon>
        <taxon>Vertebrata</taxon>
        <taxon>Euteleostomi</taxon>
        <taxon>Mammalia</taxon>
        <taxon>Eutheria</taxon>
        <taxon>Laurasiatheria</taxon>
        <taxon>Artiodactyla</taxon>
        <taxon>Tylopoda</taxon>
        <taxon>Camelidae</taxon>
        <taxon>Camelus</taxon>
    </lineage>
</organism>
<sequence length="411" mass="44612">MTAKPAAGRPDASAPARLRTRGRPRPLRAAGARCRASSWRPPQCVVFSGSARRARGRAKRRRRRRRPGGSRGGRCGARSRAAAAAAQGVPSVSARGRGGGAARGGGGWRRRRSAFEPGPGSEARSPPTEMSRQTATALPTGTSKCTPSQRVPALTGTTASNNDLASLFECPVCFDYVLPPILQCQSGHLVCSNCRPKLTCCPTCRGPLGSIRNLAMEKVANSVLFPCKYASSGCEITLPHTEKADHEELCEFRPYSCPCPGASCKWQGSLDAVMPHLMHQHKSITTLQGEDIVFLATDINLPGAVDWVMMQSCFGFHFMLVLEKQEKYDGHQQFFAIVQLIGTRKQAENFAYRLELNGHRRRLTWEATPRSIHEGIATAIMNSDCLVFDTSIAQLFAENGNLGINVTISMC</sequence>
<feature type="domain" description="RING-type" evidence="17">
    <location>
        <begin position="170"/>
        <end position="205"/>
    </location>
</feature>
<dbReference type="InterPro" id="IPR013083">
    <property type="entry name" value="Znf_RING/FYVE/PHD"/>
</dbReference>
<evidence type="ECO:0000313" key="19">
    <source>
        <dbReference type="Proteomes" id="UP000694856"/>
    </source>
</evidence>